<proteinExistence type="predicted"/>
<feature type="transmembrane region" description="Helical" evidence="2">
    <location>
        <begin position="41"/>
        <end position="66"/>
    </location>
</feature>
<accession>A0ABW3DFS7</accession>
<evidence type="ECO:0000313" key="4">
    <source>
        <dbReference type="Proteomes" id="UP001597120"/>
    </source>
</evidence>
<evidence type="ECO:0000313" key="3">
    <source>
        <dbReference type="EMBL" id="MFD0872095.1"/>
    </source>
</evidence>
<protein>
    <recommendedName>
        <fullName evidence="5">CNNM transmembrane domain-containing protein</fullName>
    </recommendedName>
</protein>
<evidence type="ECO:0000256" key="1">
    <source>
        <dbReference type="SAM" id="MobiDB-lite"/>
    </source>
</evidence>
<evidence type="ECO:0008006" key="5">
    <source>
        <dbReference type="Google" id="ProtNLM"/>
    </source>
</evidence>
<feature type="transmembrane region" description="Helical" evidence="2">
    <location>
        <begin position="132"/>
        <end position="154"/>
    </location>
</feature>
<comment type="caution">
    <text evidence="3">The sequence shown here is derived from an EMBL/GenBank/DDBJ whole genome shotgun (WGS) entry which is preliminary data.</text>
</comment>
<evidence type="ECO:0000256" key="2">
    <source>
        <dbReference type="SAM" id="Phobius"/>
    </source>
</evidence>
<name>A0ABW3DFS7_9BACL</name>
<sequence length="212" mass="22899">MKYSLRHSMKWSIFISVVTFLLASLFTVTSTSVLEGVSWGVGMIIVLVLVLIGVFFDILGLAAAAASEAPFHGMASERVRGSKHSIYIVRNADRFSNFCNDVVGDISGVISGAASAVVVIKLMGNIGSSSQALSIAVSVVFTALVSALTVGGKAMGKSFAIHYSTDIVLMIGKLFYYLERHLKIRFFNPKKRKRKSLNGKRGNKRARTSESA</sequence>
<keyword evidence="4" id="KW-1185">Reference proteome</keyword>
<feature type="compositionally biased region" description="Basic residues" evidence="1">
    <location>
        <begin position="193"/>
        <end position="206"/>
    </location>
</feature>
<keyword evidence="2" id="KW-0472">Membrane</keyword>
<organism evidence="3 4">
    <name type="scientific">Paenibacillus residui</name>
    <dbReference type="NCBI Taxonomy" id="629724"/>
    <lineage>
        <taxon>Bacteria</taxon>
        <taxon>Bacillati</taxon>
        <taxon>Bacillota</taxon>
        <taxon>Bacilli</taxon>
        <taxon>Bacillales</taxon>
        <taxon>Paenibacillaceae</taxon>
        <taxon>Paenibacillus</taxon>
    </lineage>
</organism>
<keyword evidence="2" id="KW-1133">Transmembrane helix</keyword>
<dbReference type="Proteomes" id="UP001597120">
    <property type="component" value="Unassembled WGS sequence"/>
</dbReference>
<dbReference type="EMBL" id="JBHTIU010000100">
    <property type="protein sequence ID" value="MFD0872095.1"/>
    <property type="molecule type" value="Genomic_DNA"/>
</dbReference>
<feature type="region of interest" description="Disordered" evidence="1">
    <location>
        <begin position="193"/>
        <end position="212"/>
    </location>
</feature>
<feature type="transmembrane region" description="Helical" evidence="2">
    <location>
        <begin position="160"/>
        <end position="178"/>
    </location>
</feature>
<reference evidence="4" key="1">
    <citation type="journal article" date="2019" name="Int. J. Syst. Evol. Microbiol.">
        <title>The Global Catalogue of Microorganisms (GCM) 10K type strain sequencing project: providing services to taxonomists for standard genome sequencing and annotation.</title>
        <authorList>
            <consortium name="The Broad Institute Genomics Platform"/>
            <consortium name="The Broad Institute Genome Sequencing Center for Infectious Disease"/>
            <person name="Wu L."/>
            <person name="Ma J."/>
        </authorList>
    </citation>
    <scope>NUCLEOTIDE SEQUENCE [LARGE SCALE GENOMIC DNA]</scope>
    <source>
        <strain evidence="4">CCUG 57263</strain>
    </source>
</reference>
<gene>
    <name evidence="3" type="ORF">ACFQ03_23540</name>
</gene>
<keyword evidence="2" id="KW-0812">Transmembrane</keyword>
<dbReference type="RefSeq" id="WP_144935642.1">
    <property type="nucleotide sequence ID" value="NZ_JBHTIU010000100.1"/>
</dbReference>